<feature type="region of interest" description="Disordered" evidence="9">
    <location>
        <begin position="234"/>
        <end position="253"/>
    </location>
</feature>
<dbReference type="InterPro" id="IPR002483">
    <property type="entry name" value="PWI_dom"/>
</dbReference>
<dbReference type="GO" id="GO:0005634">
    <property type="term" value="C:nucleus"/>
    <property type="evidence" value="ECO:0007669"/>
    <property type="project" value="TreeGrafter"/>
</dbReference>
<feature type="region of interest" description="Disordered" evidence="9">
    <location>
        <begin position="627"/>
        <end position="648"/>
    </location>
</feature>
<feature type="compositionally biased region" description="Basic and acidic residues" evidence="9">
    <location>
        <begin position="149"/>
        <end position="158"/>
    </location>
</feature>
<feature type="zinc finger region" description="C3H1-type" evidence="7">
    <location>
        <begin position="251"/>
        <end position="279"/>
    </location>
</feature>
<organism evidence="12 13">
    <name type="scientific">Mortierella alpina</name>
    <name type="common">Oleaginous fungus</name>
    <name type="synonym">Mortierella renispora</name>
    <dbReference type="NCBI Taxonomy" id="64518"/>
    <lineage>
        <taxon>Eukaryota</taxon>
        <taxon>Fungi</taxon>
        <taxon>Fungi incertae sedis</taxon>
        <taxon>Mucoromycota</taxon>
        <taxon>Mortierellomycotina</taxon>
        <taxon>Mortierellomycetes</taxon>
        <taxon>Mortierellales</taxon>
        <taxon>Mortierellaceae</taxon>
        <taxon>Mortierella</taxon>
    </lineage>
</organism>
<feature type="region of interest" description="Disordered" evidence="9">
    <location>
        <begin position="873"/>
        <end position="900"/>
    </location>
</feature>
<dbReference type="OrthoDB" id="443401at2759"/>
<feature type="compositionally biased region" description="Polar residues" evidence="9">
    <location>
        <begin position="212"/>
        <end position="225"/>
    </location>
</feature>
<dbReference type="InterPro" id="IPR045137">
    <property type="entry name" value="RBM26/27"/>
</dbReference>
<feature type="region of interest" description="Disordered" evidence="9">
    <location>
        <begin position="662"/>
        <end position="684"/>
    </location>
</feature>
<evidence type="ECO:0000259" key="10">
    <source>
        <dbReference type="PROSITE" id="PS50102"/>
    </source>
</evidence>
<dbReference type="SMART" id="SM00360">
    <property type="entry name" value="RRM"/>
    <property type="match status" value="2"/>
</dbReference>
<dbReference type="SUPFAM" id="SSF54928">
    <property type="entry name" value="RNA-binding domain, RBD"/>
    <property type="match status" value="1"/>
</dbReference>
<feature type="compositionally biased region" description="Gly residues" evidence="9">
    <location>
        <begin position="237"/>
        <end position="248"/>
    </location>
</feature>
<dbReference type="CDD" id="cd12257">
    <property type="entry name" value="RRM1_RBM26_like"/>
    <property type="match status" value="1"/>
</dbReference>
<evidence type="ECO:0000313" key="13">
    <source>
        <dbReference type="Proteomes" id="UP000738359"/>
    </source>
</evidence>
<evidence type="ECO:0000259" key="11">
    <source>
        <dbReference type="PROSITE" id="PS50103"/>
    </source>
</evidence>
<evidence type="ECO:0000256" key="8">
    <source>
        <dbReference type="SAM" id="Coils"/>
    </source>
</evidence>
<feature type="domain" description="C3H1-type" evidence="11">
    <location>
        <begin position="251"/>
        <end position="279"/>
    </location>
</feature>
<dbReference type="SMART" id="SM00356">
    <property type="entry name" value="ZnF_C3H1"/>
    <property type="match status" value="1"/>
</dbReference>
<dbReference type="Proteomes" id="UP000738359">
    <property type="component" value="Unassembled WGS sequence"/>
</dbReference>
<dbReference type="Gene3D" id="1.20.1390.10">
    <property type="entry name" value="PWI domain"/>
    <property type="match status" value="1"/>
</dbReference>
<dbReference type="EMBL" id="JAAAHY010000009">
    <property type="protein sequence ID" value="KAF9968692.1"/>
    <property type="molecule type" value="Genomic_DNA"/>
</dbReference>
<keyword evidence="3 7" id="KW-0862">Zinc</keyword>
<feature type="region of interest" description="Disordered" evidence="9">
    <location>
        <begin position="351"/>
        <end position="398"/>
    </location>
</feature>
<evidence type="ECO:0000256" key="6">
    <source>
        <dbReference type="PROSITE-ProRule" id="PRU00176"/>
    </source>
</evidence>
<keyword evidence="1 7" id="KW-0479">Metal-binding</keyword>
<dbReference type="Pfam" id="PF01480">
    <property type="entry name" value="PWI"/>
    <property type="match status" value="1"/>
</dbReference>
<feature type="compositionally biased region" description="Low complexity" evidence="9">
    <location>
        <begin position="627"/>
        <end position="636"/>
    </location>
</feature>
<dbReference type="GO" id="GO:0008270">
    <property type="term" value="F:zinc ion binding"/>
    <property type="evidence" value="ECO:0007669"/>
    <property type="project" value="UniProtKB-KW"/>
</dbReference>
<feature type="compositionally biased region" description="Basic residues" evidence="9">
    <location>
        <begin position="518"/>
        <end position="531"/>
    </location>
</feature>
<dbReference type="PROSITE" id="PS50102">
    <property type="entry name" value="RRM"/>
    <property type="match status" value="2"/>
</dbReference>
<feature type="compositionally biased region" description="Low complexity" evidence="9">
    <location>
        <begin position="182"/>
        <end position="205"/>
    </location>
</feature>
<evidence type="ECO:0000256" key="9">
    <source>
        <dbReference type="SAM" id="MobiDB-lite"/>
    </source>
</evidence>
<dbReference type="PANTHER" id="PTHR14398">
    <property type="entry name" value="RNA RECOGNITION RRM/RNP DOMAIN"/>
    <property type="match status" value="1"/>
</dbReference>
<evidence type="ECO:0000313" key="12">
    <source>
        <dbReference type="EMBL" id="KAF9968692.1"/>
    </source>
</evidence>
<dbReference type="GO" id="GO:0003723">
    <property type="term" value="F:RNA binding"/>
    <property type="evidence" value="ECO:0007669"/>
    <property type="project" value="UniProtKB-UniRule"/>
</dbReference>
<feature type="region of interest" description="Disordered" evidence="9">
    <location>
        <begin position="491"/>
        <end position="536"/>
    </location>
</feature>
<feature type="region of interest" description="Disordered" evidence="9">
    <location>
        <begin position="720"/>
        <end position="746"/>
    </location>
</feature>
<dbReference type="InterPro" id="IPR000571">
    <property type="entry name" value="Znf_CCCH"/>
</dbReference>
<keyword evidence="13" id="KW-1185">Reference proteome</keyword>
<feature type="domain" description="RRM" evidence="10">
    <location>
        <begin position="761"/>
        <end position="832"/>
    </location>
</feature>
<feature type="compositionally biased region" description="Low complexity" evidence="9">
    <location>
        <begin position="873"/>
        <end position="882"/>
    </location>
</feature>
<feature type="compositionally biased region" description="Basic and acidic residues" evidence="9">
    <location>
        <begin position="637"/>
        <end position="648"/>
    </location>
</feature>
<dbReference type="InterPro" id="IPR000504">
    <property type="entry name" value="RRM_dom"/>
</dbReference>
<keyword evidence="4 6" id="KW-0694">RNA-binding</keyword>
<dbReference type="SUPFAM" id="SSF90229">
    <property type="entry name" value="CCCH zinc finger"/>
    <property type="match status" value="1"/>
</dbReference>
<gene>
    <name evidence="12" type="ORF">BGZ70_010198</name>
</gene>
<keyword evidence="8" id="KW-0175">Coiled coil</keyword>
<protein>
    <submittedName>
        <fullName evidence="12">Uncharacterized protein</fullName>
    </submittedName>
</protein>
<feature type="compositionally biased region" description="Low complexity" evidence="9">
    <location>
        <begin position="671"/>
        <end position="684"/>
    </location>
</feature>
<reference evidence="12" key="1">
    <citation type="journal article" date="2020" name="Fungal Divers.">
        <title>Resolving the Mortierellaceae phylogeny through synthesis of multi-gene phylogenetics and phylogenomics.</title>
        <authorList>
            <person name="Vandepol N."/>
            <person name="Liber J."/>
            <person name="Desiro A."/>
            <person name="Na H."/>
            <person name="Kennedy M."/>
            <person name="Barry K."/>
            <person name="Grigoriev I.V."/>
            <person name="Miller A.N."/>
            <person name="O'Donnell K."/>
            <person name="Stajich J.E."/>
            <person name="Bonito G."/>
        </authorList>
    </citation>
    <scope>NUCLEOTIDE SEQUENCE</scope>
    <source>
        <strain evidence="12">CK1249</strain>
    </source>
</reference>
<dbReference type="InterPro" id="IPR035979">
    <property type="entry name" value="RBD_domain_sf"/>
</dbReference>
<evidence type="ECO:0000256" key="2">
    <source>
        <dbReference type="ARBA" id="ARBA00022771"/>
    </source>
</evidence>
<dbReference type="InterPro" id="IPR036855">
    <property type="entry name" value="Znf_CCCH_sf"/>
</dbReference>
<keyword evidence="2 7" id="KW-0863">Zinc-finger</keyword>
<name>A0A9P6M6P7_MORAP</name>
<dbReference type="PANTHER" id="PTHR14398:SF0">
    <property type="entry name" value="ZINC FINGER PROTEIN SWM"/>
    <property type="match status" value="1"/>
</dbReference>
<sequence>MHLDGTTQDALKAYLTKELALISDADPAMLADYIIALLKHDKETHELKSLCNLQLDDFLMKETEPFVTKLFDALESKSYLQNQGGADSPLKPYNDDEEELIPTGPAAERNPSRAHQSDLQDSRGHREKHRRGDSDVSEDEDRSYKHARRETDRDNTSEHRRHADRRGDRSGGPVRPQGITTSGFNSRNNMNSNQGFNNNMNNNGMDRGQWNGPPQQRSNFQDQHNNGSWRGAANMRGGRGGMQGGPGFGQERRRQRCRDYDEKGFCMRGDDCPYDHGEDRIVVDDMQRVPFEMMGGLPGMGHNGMAMGSNRPPFFPGGPNGGMMSTPTEAYDPEAAARPRDDMGARTGGESFDARRQQGGFESGRFQDGSGRGGMRGRGSLRGMRGGRGRGGSAHPYATPGRFGAGGGGAGGSKTSLVVEHIPDEFNTIDKVNDFFKQFGSLTNIQVDQAAHKALIQYSSREEASNAYNSPEVIFGNRFVKVYWQPEDVDASTFGRQPKPTGQVRPEMGAGSGPGGVHRPHHSHAHGHAHTAPHTPATSVLMTPERAAELAAERAAAAAKMEENKKTMQEIQQKKDELIKRQQEEQRKIMEKLFANKTMSQEDKDEILKGLKNVAIEVTKEMADPMAQARAAATAAEAHRQAEMRKEAERLEKAKLDLELEGLNSTDPDKAATGVSAPASSGSSDAAETTAALKAKLAALQAQATALGLESQGGYAGRGRGGFMPRGRGRGAPTNTWTRGGGRGGAIVSQHRTFRIDNRTSKLSVSNVDEASKDGLKTHFEAFGELESFSLGPDGTSATVQYKNRKDAESAMQQGSQVANAPAPLKLGWISEPQAPVVPGLVSPPSSAFTKSFTTSPHAASAVTTTAAAAAPAASSAAAATAYHHESEDDDEDGERSWKR</sequence>
<feature type="compositionally biased region" description="Basic and acidic residues" evidence="9">
    <location>
        <begin position="115"/>
        <end position="134"/>
    </location>
</feature>
<dbReference type="AlphaFoldDB" id="A0A9P6M6P7"/>
<feature type="domain" description="RRM" evidence="10">
    <location>
        <begin position="415"/>
        <end position="487"/>
    </location>
</feature>
<evidence type="ECO:0000256" key="7">
    <source>
        <dbReference type="PROSITE-ProRule" id="PRU00723"/>
    </source>
</evidence>
<evidence type="ECO:0000256" key="4">
    <source>
        <dbReference type="ARBA" id="ARBA00022884"/>
    </source>
</evidence>
<evidence type="ECO:0000256" key="3">
    <source>
        <dbReference type="ARBA" id="ARBA00022833"/>
    </source>
</evidence>
<accession>A0A9P6M6P7</accession>
<feature type="coiled-coil region" evidence="8">
    <location>
        <begin position="554"/>
        <end position="588"/>
    </location>
</feature>
<comment type="function">
    <text evidence="5">May be involved in the turnover of nuclear polyadenylated (pA+) RNA.</text>
</comment>
<proteinExistence type="predicted"/>
<evidence type="ECO:0000256" key="1">
    <source>
        <dbReference type="ARBA" id="ARBA00022723"/>
    </source>
</evidence>
<dbReference type="PROSITE" id="PS50103">
    <property type="entry name" value="ZF_C3H1"/>
    <property type="match status" value="1"/>
</dbReference>
<dbReference type="Gene3D" id="3.30.70.330">
    <property type="match status" value="2"/>
</dbReference>
<dbReference type="InterPro" id="IPR012677">
    <property type="entry name" value="Nucleotide-bd_a/b_plait_sf"/>
</dbReference>
<dbReference type="Pfam" id="PF00642">
    <property type="entry name" value="zf-CCCH"/>
    <property type="match status" value="1"/>
</dbReference>
<comment type="caution">
    <text evidence="12">The sequence shown here is derived from an EMBL/GenBank/DDBJ whole genome shotgun (WGS) entry which is preliminary data.</text>
</comment>
<feature type="region of interest" description="Disordered" evidence="9">
    <location>
        <begin position="81"/>
        <end position="225"/>
    </location>
</feature>
<evidence type="ECO:0000256" key="5">
    <source>
        <dbReference type="ARBA" id="ARBA00043866"/>
    </source>
</evidence>